<evidence type="ECO:0000313" key="2">
    <source>
        <dbReference type="Proteomes" id="UP000184001"/>
    </source>
</evidence>
<protein>
    <submittedName>
        <fullName evidence="1">Uncharacterized protein</fullName>
    </submittedName>
</protein>
<organism evidence="1 2">
    <name type="scientific">Halodesulfovibrio aestuarii</name>
    <dbReference type="NCBI Taxonomy" id="126333"/>
    <lineage>
        <taxon>Bacteria</taxon>
        <taxon>Pseudomonadati</taxon>
        <taxon>Thermodesulfobacteriota</taxon>
        <taxon>Desulfovibrionia</taxon>
        <taxon>Desulfovibrionales</taxon>
        <taxon>Desulfovibrionaceae</taxon>
        <taxon>Halodesulfovibrio</taxon>
    </lineage>
</organism>
<dbReference type="AlphaFoldDB" id="A0A8G2C9N4"/>
<evidence type="ECO:0000313" key="1">
    <source>
        <dbReference type="EMBL" id="SHJ12674.1"/>
    </source>
</evidence>
<name>A0A8G2C9N4_9BACT</name>
<accession>A0A8G2C9N4</accession>
<dbReference type="Proteomes" id="UP000184001">
    <property type="component" value="Unassembled WGS sequence"/>
</dbReference>
<proteinExistence type="predicted"/>
<comment type="caution">
    <text evidence="1">The sequence shown here is derived from an EMBL/GenBank/DDBJ whole genome shotgun (WGS) entry which is preliminary data.</text>
</comment>
<dbReference type="RefSeq" id="WP_020000313.1">
    <property type="nucleotide sequence ID" value="NZ_CP192217.1"/>
</dbReference>
<sequence length="180" mass="20469">MSESALIDIFLPEYTYNACHEILVNSPIEEVYEVAKNVDLSKSALIMTLFKLRGLPTRRMNLQGLIDDLGFSCLAENYPIEHLIGFLANTRVAPISNAKEFLTHSLSAKVKVAWNFSLSEISPGLTKVSTETRVLCPSTITSRFFKVYWIFFKPVSSVIRKQMLKIVKRQSELIGWNCYL</sequence>
<dbReference type="EMBL" id="FQZR01000003">
    <property type="protein sequence ID" value="SHJ12674.1"/>
    <property type="molecule type" value="Genomic_DNA"/>
</dbReference>
<gene>
    <name evidence="1" type="ORF">SAMN05660830_01724</name>
</gene>
<reference evidence="1 2" key="1">
    <citation type="submission" date="2016-11" db="EMBL/GenBank/DDBJ databases">
        <authorList>
            <person name="Varghese N."/>
            <person name="Submissions S."/>
        </authorList>
    </citation>
    <scope>NUCLEOTIDE SEQUENCE [LARGE SCALE GENOMIC DNA]</scope>
    <source>
        <strain evidence="1 2">DSM 17919</strain>
    </source>
</reference>